<dbReference type="EMBL" id="EU100883">
    <property type="protein sequence ID" value="ABU96867.1"/>
    <property type="molecule type" value="Genomic_DNA"/>
</dbReference>
<gene>
    <name evidence="1" type="ORF">P23p34</name>
</gene>
<evidence type="ECO:0000313" key="2">
    <source>
        <dbReference type="Proteomes" id="UP000001132"/>
    </source>
</evidence>
<organism evidence="1 2">
    <name type="scientific">Thermus virus P23-45</name>
    <name type="common">Thermus thermophilus phage P23-45</name>
    <dbReference type="NCBI Taxonomy" id="2914006"/>
    <lineage>
        <taxon>Viruses</taxon>
        <taxon>Duplodnaviria</taxon>
        <taxon>Heunggongvirae</taxon>
        <taxon>Uroviricota</taxon>
        <taxon>Caudoviricetes</taxon>
        <taxon>Oshimavirus</taxon>
        <taxon>Oshimavirus P2345</taxon>
    </lineage>
</organism>
<keyword evidence="2" id="KW-1185">Reference proteome</keyword>
<dbReference type="RefSeq" id="YP_001467887.1">
    <property type="nucleotide sequence ID" value="NC_009803.1"/>
</dbReference>
<proteinExistence type="predicted"/>
<reference evidence="1 2" key="1">
    <citation type="journal article" date="2008" name="J. Mol. Biol.">
        <title>Genome comparison and proteomic characterization of Thermus thermophilus bacteriophages P23-45 and P74-26: siphoviruses with triplex-forming sequences and the longest known tails.</title>
        <authorList>
            <person name="Minakhin L."/>
            <person name="Goel M."/>
            <person name="Berdygulova Z."/>
            <person name="Ramanculov E."/>
            <person name="Florens L."/>
            <person name="Glazko G."/>
            <person name="Karamychev V.N."/>
            <person name="Slesarev A.I."/>
            <person name="Kozyavkin S.A."/>
            <person name="Khromov I."/>
            <person name="Ackermann H.W."/>
            <person name="Washburn M."/>
            <person name="Mushegian A."/>
            <person name="Severinov K."/>
        </authorList>
    </citation>
    <scope>NUCLEOTIDE SEQUENCE</scope>
</reference>
<dbReference type="Proteomes" id="UP000001132">
    <property type="component" value="Segment"/>
</dbReference>
<sequence length="82" mass="9066">MLLPNFGDVALAAKFIDPSAKVDIKDGYLYIYSPLATKMVFPGLVREELANGVVRFAYPKFALAVSHGHLILTTEDGFFYPL</sequence>
<protein>
    <submittedName>
        <fullName evidence="1">Uncharacterized protein</fullName>
    </submittedName>
</protein>
<name>A7XX59_BP234</name>
<accession>A7XX59</accession>
<dbReference type="GeneID" id="5600515"/>
<dbReference type="KEGG" id="vg:5600515"/>
<organismHost>
    <name type="scientific">Thermus thermophilus</name>
    <dbReference type="NCBI Taxonomy" id="274"/>
</organismHost>
<evidence type="ECO:0000313" key="1">
    <source>
        <dbReference type="EMBL" id="ABU96867.1"/>
    </source>
</evidence>